<keyword evidence="4" id="KW-1185">Reference proteome</keyword>
<dbReference type="EMBL" id="JARVLH010000001">
    <property type="protein sequence ID" value="MEX5284271.1"/>
    <property type="molecule type" value="Genomic_DNA"/>
</dbReference>
<proteinExistence type="predicted"/>
<name>A0ABV3X245_9FIRM</name>
<dbReference type="InterPro" id="IPR046322">
    <property type="entry name" value="DUF4931"/>
</dbReference>
<sequence length="255" mass="29395">MEINLIGFDINLGKKKPENIINKSAACPFCDRKSLTGIIDTDGDIILLKNKYNVIEGADQFVLIENNVCHSDIPDYSPDHMHRLIRFGIHHWQRMQASGNYETVLFFKNFGPLSGGTLRHPHMQIVGFHSLDAHLTFDPVEFEGLTIHEEKNVVFNISTCPRIGFGEFNVVTKSNASLDIVADDIQIAVDYLMHHFNKRCNSYNIFFYQDNHALRAKIMPRFATSPLFIGYNIRFRPNNLEEMKNDVQKLYFNKK</sequence>
<dbReference type="Proteomes" id="UP001559623">
    <property type="component" value="Unassembled WGS sequence"/>
</dbReference>
<gene>
    <name evidence="3" type="ORF">QCO44_01255</name>
</gene>
<evidence type="ECO:0000259" key="1">
    <source>
        <dbReference type="Pfam" id="PF16285"/>
    </source>
</evidence>
<feature type="domain" description="DUF4931" evidence="1">
    <location>
        <begin position="8"/>
        <end position="130"/>
    </location>
</feature>
<protein>
    <submittedName>
        <fullName evidence="3">DUF4931 domain-containing protein</fullName>
    </submittedName>
</protein>
<evidence type="ECO:0000259" key="2">
    <source>
        <dbReference type="Pfam" id="PF20956"/>
    </source>
</evidence>
<dbReference type="RefSeq" id="WP_368845992.1">
    <property type="nucleotide sequence ID" value="NZ_CP194411.1"/>
</dbReference>
<comment type="caution">
    <text evidence="3">The sequence shown here is derived from an EMBL/GenBank/DDBJ whole genome shotgun (WGS) entry which is preliminary data.</text>
</comment>
<dbReference type="Pfam" id="PF20956">
    <property type="entry name" value="DUF4931_C"/>
    <property type="match status" value="1"/>
</dbReference>
<dbReference type="InterPro" id="IPR036265">
    <property type="entry name" value="HIT-like_sf"/>
</dbReference>
<feature type="domain" description="DUF4931" evidence="2">
    <location>
        <begin position="136"/>
        <end position="252"/>
    </location>
</feature>
<reference evidence="3 4" key="1">
    <citation type="submission" date="2023-04" db="EMBL/GenBank/DDBJ databases">
        <title>Genome Sequence of Selenomonas sputigena ATCC 33150.</title>
        <authorList>
            <person name="Miller D.P."/>
            <person name="Anvari S."/>
            <person name="Polson S.W."/>
            <person name="Macdonald M."/>
            <person name="Mcdowell J.V."/>
        </authorList>
    </citation>
    <scope>NUCLEOTIDE SEQUENCE [LARGE SCALE GENOMIC DNA]</scope>
    <source>
        <strain evidence="3 4">ATCC 33150</strain>
    </source>
</reference>
<dbReference type="Gene3D" id="3.30.428.10">
    <property type="entry name" value="HIT-like"/>
    <property type="match status" value="1"/>
</dbReference>
<dbReference type="InterPro" id="IPR049285">
    <property type="entry name" value="DUF4931_C"/>
</dbReference>
<evidence type="ECO:0000313" key="3">
    <source>
        <dbReference type="EMBL" id="MEX5284271.1"/>
    </source>
</evidence>
<dbReference type="Pfam" id="PF16285">
    <property type="entry name" value="DUF4931_N"/>
    <property type="match status" value="1"/>
</dbReference>
<accession>A0ABV3X245</accession>
<organism evidence="3 4">
    <name type="scientific">Selenomonas sputigena</name>
    <dbReference type="NCBI Taxonomy" id="69823"/>
    <lineage>
        <taxon>Bacteria</taxon>
        <taxon>Bacillati</taxon>
        <taxon>Bacillota</taxon>
        <taxon>Negativicutes</taxon>
        <taxon>Selenomonadales</taxon>
        <taxon>Selenomonadaceae</taxon>
        <taxon>Selenomonas</taxon>
    </lineage>
</organism>
<dbReference type="SUPFAM" id="SSF54197">
    <property type="entry name" value="HIT-like"/>
    <property type="match status" value="1"/>
</dbReference>
<evidence type="ECO:0000313" key="4">
    <source>
        <dbReference type="Proteomes" id="UP001559623"/>
    </source>
</evidence>